<dbReference type="GeneID" id="73381956"/>
<dbReference type="InterPro" id="IPR004274">
    <property type="entry name" value="FCP1_dom"/>
</dbReference>
<reference evidence="11" key="1">
    <citation type="journal article" date="2022" name="DNA Res.">
        <title>Genome analysis of five recently described species of the CUG-Ser clade uncovers Candida theae as a new hybrid lineage with pathogenic potential in the Candida parapsilosis species complex.</title>
        <authorList>
            <person name="Mixao V."/>
            <person name="Del Olmo V."/>
            <person name="Hegedusova E."/>
            <person name="Saus E."/>
            <person name="Pryszcz L."/>
            <person name="Cillingova A."/>
            <person name="Nosek J."/>
            <person name="Gabaldon T."/>
        </authorList>
    </citation>
    <scope>NUCLEOTIDE SEQUENCE</scope>
    <source>
        <strain evidence="11">CBS 10844</strain>
    </source>
</reference>
<evidence type="ECO:0000256" key="6">
    <source>
        <dbReference type="RuleBase" id="RU366066"/>
    </source>
</evidence>
<dbReference type="CDD" id="cd17729">
    <property type="entry name" value="BRCT_CTDP1"/>
    <property type="match status" value="1"/>
</dbReference>
<dbReference type="InterPro" id="IPR011947">
    <property type="entry name" value="FCP1_euk"/>
</dbReference>
<accession>A0AAI9SU11</accession>
<dbReference type="EMBL" id="JAHUZD010000140">
    <property type="protein sequence ID" value="KAI3402880.2"/>
    <property type="molecule type" value="Genomic_DNA"/>
</dbReference>
<evidence type="ECO:0000256" key="5">
    <source>
        <dbReference type="ARBA" id="ARBA00048336"/>
    </source>
</evidence>
<comment type="catalytic activity">
    <reaction evidence="5 6">
        <text>O-phospho-L-threonyl-[protein] + H2O = L-threonyl-[protein] + phosphate</text>
        <dbReference type="Rhea" id="RHEA:47004"/>
        <dbReference type="Rhea" id="RHEA-COMP:11060"/>
        <dbReference type="Rhea" id="RHEA-COMP:11605"/>
        <dbReference type="ChEBI" id="CHEBI:15377"/>
        <dbReference type="ChEBI" id="CHEBI:30013"/>
        <dbReference type="ChEBI" id="CHEBI:43474"/>
        <dbReference type="ChEBI" id="CHEBI:61977"/>
        <dbReference type="EC" id="3.1.3.16"/>
    </reaction>
</comment>
<feature type="compositionally biased region" description="Basic and acidic residues" evidence="8">
    <location>
        <begin position="502"/>
        <end position="513"/>
    </location>
</feature>
<evidence type="ECO:0000259" key="10">
    <source>
        <dbReference type="PROSITE" id="PS50969"/>
    </source>
</evidence>
<dbReference type="InterPro" id="IPR036420">
    <property type="entry name" value="BRCT_dom_sf"/>
</dbReference>
<feature type="compositionally biased region" description="Basic and acidic residues" evidence="8">
    <location>
        <begin position="379"/>
        <end position="389"/>
    </location>
</feature>
<evidence type="ECO:0000313" key="12">
    <source>
        <dbReference type="Proteomes" id="UP001202479"/>
    </source>
</evidence>
<keyword evidence="12" id="KW-1185">Reference proteome</keyword>
<feature type="compositionally biased region" description="Gly residues" evidence="8">
    <location>
        <begin position="414"/>
        <end position="424"/>
    </location>
</feature>
<comment type="function">
    <text evidence="6">This promotes the activity of RNA polymerase II.</text>
</comment>
<dbReference type="NCBIfam" id="TIGR02250">
    <property type="entry name" value="FCP1_euk"/>
    <property type="match status" value="1"/>
</dbReference>
<dbReference type="InterPro" id="IPR036412">
    <property type="entry name" value="HAD-like_sf"/>
</dbReference>
<feature type="region of interest" description="Disordered" evidence="8">
    <location>
        <begin position="502"/>
        <end position="531"/>
    </location>
</feature>
<dbReference type="Pfam" id="PF03031">
    <property type="entry name" value="NIF"/>
    <property type="match status" value="1"/>
</dbReference>
<evidence type="ECO:0000256" key="3">
    <source>
        <dbReference type="ARBA" id="ARBA00023242"/>
    </source>
</evidence>
<dbReference type="Gene3D" id="3.40.50.10190">
    <property type="entry name" value="BRCT domain"/>
    <property type="match status" value="1"/>
</dbReference>
<proteinExistence type="predicted"/>
<feature type="region of interest" description="Disordered" evidence="8">
    <location>
        <begin position="361"/>
        <end position="464"/>
    </location>
</feature>
<dbReference type="Proteomes" id="UP001202479">
    <property type="component" value="Unassembled WGS sequence"/>
</dbReference>
<protein>
    <recommendedName>
        <fullName evidence="6">RNA polymerase II subunit A C-terminal domain phosphatase</fullName>
        <ecNumber evidence="6">3.1.3.16</ecNumber>
    </recommendedName>
</protein>
<feature type="compositionally biased region" description="Acidic residues" evidence="8">
    <location>
        <begin position="517"/>
        <end position="531"/>
    </location>
</feature>
<keyword evidence="3 6" id="KW-0539">Nucleus</keyword>
<comment type="subcellular location">
    <subcellularLocation>
        <location evidence="1 6">Nucleus</location>
    </subcellularLocation>
</comment>
<feature type="compositionally biased region" description="Acidic residues" evidence="8">
    <location>
        <begin position="745"/>
        <end position="768"/>
    </location>
</feature>
<comment type="catalytic activity">
    <reaction evidence="4 6">
        <text>O-phospho-L-seryl-[protein] + H2O = L-seryl-[protein] + phosphate</text>
        <dbReference type="Rhea" id="RHEA:20629"/>
        <dbReference type="Rhea" id="RHEA-COMP:9863"/>
        <dbReference type="Rhea" id="RHEA-COMP:11604"/>
        <dbReference type="ChEBI" id="CHEBI:15377"/>
        <dbReference type="ChEBI" id="CHEBI:29999"/>
        <dbReference type="ChEBI" id="CHEBI:43474"/>
        <dbReference type="ChEBI" id="CHEBI:83421"/>
        <dbReference type="EC" id="3.1.3.16"/>
    </reaction>
</comment>
<feature type="compositionally biased region" description="Basic and acidic residues" evidence="8">
    <location>
        <begin position="425"/>
        <end position="435"/>
    </location>
</feature>
<dbReference type="Gene3D" id="3.40.50.1000">
    <property type="entry name" value="HAD superfamily/HAD-like"/>
    <property type="match status" value="1"/>
</dbReference>
<feature type="compositionally biased region" description="Acidic residues" evidence="8">
    <location>
        <begin position="390"/>
        <end position="411"/>
    </location>
</feature>
<evidence type="ECO:0000259" key="9">
    <source>
        <dbReference type="PROSITE" id="PS50172"/>
    </source>
</evidence>
<dbReference type="SUPFAM" id="SSF52113">
    <property type="entry name" value="BRCT domain"/>
    <property type="match status" value="1"/>
</dbReference>
<organism evidence="11 12">
    <name type="scientific">Candida oxycetoniae</name>
    <dbReference type="NCBI Taxonomy" id="497107"/>
    <lineage>
        <taxon>Eukaryota</taxon>
        <taxon>Fungi</taxon>
        <taxon>Dikarya</taxon>
        <taxon>Ascomycota</taxon>
        <taxon>Saccharomycotina</taxon>
        <taxon>Pichiomycetes</taxon>
        <taxon>Debaryomycetaceae</taxon>
        <taxon>Candida/Lodderomyces clade</taxon>
        <taxon>Candida</taxon>
    </lineage>
</organism>
<dbReference type="AlphaFoldDB" id="A0AAI9SU11"/>
<dbReference type="InterPro" id="IPR001357">
    <property type="entry name" value="BRCT_dom"/>
</dbReference>
<evidence type="ECO:0000313" key="11">
    <source>
        <dbReference type="EMBL" id="KAI3402880.2"/>
    </source>
</evidence>
<feature type="compositionally biased region" description="Acidic residues" evidence="8">
    <location>
        <begin position="800"/>
        <end position="815"/>
    </location>
</feature>
<dbReference type="InterPro" id="IPR023214">
    <property type="entry name" value="HAD_sf"/>
</dbReference>
<name>A0AAI9SU11_9ASCO</name>
<dbReference type="PANTHER" id="PTHR23081">
    <property type="entry name" value="RNA POLYMERASE II CTD PHOSPHATASE"/>
    <property type="match status" value="1"/>
</dbReference>
<dbReference type="RefSeq" id="XP_049178627.1">
    <property type="nucleotide sequence ID" value="XM_049325770.1"/>
</dbReference>
<evidence type="ECO:0000256" key="8">
    <source>
        <dbReference type="SAM" id="MobiDB-lite"/>
    </source>
</evidence>
<feature type="compositionally biased region" description="Basic and acidic residues" evidence="8">
    <location>
        <begin position="769"/>
        <end position="788"/>
    </location>
</feature>
<evidence type="ECO:0000256" key="2">
    <source>
        <dbReference type="ARBA" id="ARBA00022801"/>
    </source>
</evidence>
<dbReference type="PROSITE" id="PS50172">
    <property type="entry name" value="BRCT"/>
    <property type="match status" value="1"/>
</dbReference>
<feature type="coiled-coil region" evidence="7">
    <location>
        <begin position="844"/>
        <end position="871"/>
    </location>
</feature>
<sequence length="874" mass="98253">MTAIKLPVSLPFPVIISSILCKQGDSIEKHKEIFNYKYWTYQDDPHSKEEPPKKIRVECIGTFESPIEGEVKKINVRANEEITHSDIDILHIKEACAHTVQYGGLCALCGKSLDEEKDYSGYDYEERATIAMSHDNTDLKISFDEAAKIEHGTTDRLNNEKKLILVVDLDQTVIHATVDPTVGEWQSDPSNPNYPAVKDVKTFCLEEDPVVPAGWTGPKLAPTKCWYYVKVRPGLAEFLEKMDEKYEMHIYTMATRNYALEIAKIIDPDGKYFGDRILSRDESGSLTHKNLKRLFPVDQSMVVIIDDRGDVWQWESNLIKVVPYDFFVGIGDINSSFLPKKSGQLTGPIKKRKSIAKLEAAAESKMNKEKQRQRQRQRQSGEGKECDGEREGEDQGDDEKCEETEETEETEVIGGIGGTGGTEGTEGREGDRDKDEDLEGEGYTADTEAKPDVPANPVDRILELGGGEDNTNLLLAQSLTRNQSIEQQQHDRPLAKLQHDLEQMHEKHSDGSKSVESSDDADDSDEEDNLLYDDDNELIALNKVLQDVHRAYYEIFDKNLDPKPNLTEIIPQMKSKCLAGITILFSGIIPLGVNLDSADIVIWCKQFGVNVVNEVYPEVTHVICKDVSEDCGPTFKARAALKLYGDSIKMVNPDWLFSCLSTWSKVDEKDYLIATSNPKLWAVKESEVDRYKKRLEEARSSFSSSSSSIGGNGENEGQKLGLINSFEDYNLDEANQEVDDFLAGLSEDEEEGDDDDDDDDDEGEDEEGGVGKEGKDEEDGGKEGKDSNGLKTSIVSENDGNMDLEEKDNKEENEETSINNHDSFIKDIYNKKRKVMSNEELDTKKQKTENIPELNDELDDLEQELLDGFNDLED</sequence>
<dbReference type="GO" id="GO:0008420">
    <property type="term" value="F:RNA polymerase II CTD heptapeptide repeat phosphatase activity"/>
    <property type="evidence" value="ECO:0007669"/>
    <property type="project" value="UniProtKB-UniRule"/>
</dbReference>
<feature type="compositionally biased region" description="Basic and acidic residues" evidence="8">
    <location>
        <begin position="361"/>
        <end position="372"/>
    </location>
</feature>
<dbReference type="SMART" id="SM00577">
    <property type="entry name" value="CPDc"/>
    <property type="match status" value="1"/>
</dbReference>
<feature type="domain" description="BRCT" evidence="9">
    <location>
        <begin position="573"/>
        <end position="673"/>
    </location>
</feature>
<gene>
    <name evidence="11" type="ORF">KGF56_004341</name>
</gene>
<evidence type="ECO:0000256" key="1">
    <source>
        <dbReference type="ARBA" id="ARBA00004123"/>
    </source>
</evidence>
<dbReference type="FunFam" id="3.40.50.1000:FF:000142">
    <property type="entry name" value="Similar to FCP1-like phosphatase"/>
    <property type="match status" value="1"/>
</dbReference>
<evidence type="ECO:0000256" key="7">
    <source>
        <dbReference type="SAM" id="Coils"/>
    </source>
</evidence>
<dbReference type="PROSITE" id="PS50969">
    <property type="entry name" value="FCP1"/>
    <property type="match status" value="1"/>
</dbReference>
<evidence type="ECO:0000256" key="4">
    <source>
        <dbReference type="ARBA" id="ARBA00047761"/>
    </source>
</evidence>
<feature type="domain" description="FCP1 homology" evidence="10">
    <location>
        <begin position="158"/>
        <end position="345"/>
    </location>
</feature>
<keyword evidence="7" id="KW-0175">Coiled coil</keyword>
<feature type="region of interest" description="Disordered" evidence="8">
    <location>
        <begin position="745"/>
        <end position="822"/>
    </location>
</feature>
<dbReference type="EC" id="3.1.3.16" evidence="6"/>
<keyword evidence="2 6" id="KW-0378">Hydrolase</keyword>
<feature type="compositionally biased region" description="Polar residues" evidence="8">
    <location>
        <begin position="789"/>
        <end position="799"/>
    </location>
</feature>
<dbReference type="InterPro" id="IPR039189">
    <property type="entry name" value="Fcp1"/>
</dbReference>
<comment type="caution">
    <text evidence="11">The sequence shown here is derived from an EMBL/GenBank/DDBJ whole genome shotgun (WGS) entry which is preliminary data.</text>
</comment>
<dbReference type="SUPFAM" id="SSF56784">
    <property type="entry name" value="HAD-like"/>
    <property type="match status" value="1"/>
</dbReference>
<dbReference type="GO" id="GO:0005634">
    <property type="term" value="C:nucleus"/>
    <property type="evidence" value="ECO:0007669"/>
    <property type="project" value="UniProtKB-SubCell"/>
</dbReference>
<dbReference type="PANTHER" id="PTHR23081:SF36">
    <property type="entry name" value="RNA POLYMERASE II SUBUNIT A C-TERMINAL DOMAIN PHOSPHATASE"/>
    <property type="match status" value="1"/>
</dbReference>
<dbReference type="CDD" id="cd07521">
    <property type="entry name" value="HAD_FCP1-like"/>
    <property type="match status" value="1"/>
</dbReference>